<dbReference type="Gene3D" id="3.40.80.10">
    <property type="entry name" value="Peptidoglycan recognition protein-like"/>
    <property type="match status" value="1"/>
</dbReference>
<sequence>MNIINKPSPNFLAGRRGYKPQAIIIHIMQGTLYGTDSWFQSSISKTSAHYGIGKMGRVHQYVNEKDTALHVNRVNAPTRALIKSWDNGLYLNPNYYTIGIEHEGDYNNEWTDEMYEISGKLISEICLRWNIPIDRNHIIGHHEIYSLKKCLATAVDIHKLISIANDYALSVNQRIAV</sequence>
<keyword evidence="4" id="KW-0961">Cell wall biogenesis/degradation</keyword>
<dbReference type="SMART" id="SM00644">
    <property type="entry name" value="Ami_2"/>
    <property type="match status" value="1"/>
</dbReference>
<evidence type="ECO:0000256" key="3">
    <source>
        <dbReference type="ARBA" id="ARBA00022801"/>
    </source>
</evidence>
<dbReference type="InterPro" id="IPR036505">
    <property type="entry name" value="Amidase/PGRP_sf"/>
</dbReference>
<comment type="catalytic activity">
    <reaction evidence="1">
        <text>Hydrolyzes the link between N-acetylmuramoyl residues and L-amino acid residues in certain cell-wall glycopeptides.</text>
        <dbReference type="EC" id="3.5.1.28"/>
    </reaction>
</comment>
<evidence type="ECO:0000313" key="7">
    <source>
        <dbReference type="Proteomes" id="UP000566071"/>
    </source>
</evidence>
<dbReference type="PANTHER" id="PTHR30417:SF1">
    <property type="entry name" value="N-ACETYLMURAMOYL-L-ALANINE AMIDASE AMID"/>
    <property type="match status" value="1"/>
</dbReference>
<evidence type="ECO:0000259" key="5">
    <source>
        <dbReference type="SMART" id="SM00644"/>
    </source>
</evidence>
<organism evidence="6 7">
    <name type="scientific">Mucilaginibacter humi</name>
    <dbReference type="NCBI Taxonomy" id="2732510"/>
    <lineage>
        <taxon>Bacteria</taxon>
        <taxon>Pseudomonadati</taxon>
        <taxon>Bacteroidota</taxon>
        <taxon>Sphingobacteriia</taxon>
        <taxon>Sphingobacteriales</taxon>
        <taxon>Sphingobacteriaceae</taxon>
        <taxon>Mucilaginibacter</taxon>
    </lineage>
</organism>
<proteinExistence type="predicted"/>
<comment type="caution">
    <text evidence="6">The sequence shown here is derived from an EMBL/GenBank/DDBJ whole genome shotgun (WGS) entry which is preliminary data.</text>
</comment>
<dbReference type="RefSeq" id="WP_175268895.1">
    <property type="nucleotide sequence ID" value="NZ_JABFCR010000004.1"/>
</dbReference>
<evidence type="ECO:0000313" key="6">
    <source>
        <dbReference type="EMBL" id="NNU33195.1"/>
    </source>
</evidence>
<dbReference type="PANTHER" id="PTHR30417">
    <property type="entry name" value="N-ACETYLMURAMOYL-L-ALANINE AMIDASE AMID"/>
    <property type="match status" value="1"/>
</dbReference>
<gene>
    <name evidence="6" type="ORF">HK413_01590</name>
</gene>
<evidence type="ECO:0000256" key="4">
    <source>
        <dbReference type="ARBA" id="ARBA00023316"/>
    </source>
</evidence>
<protein>
    <recommendedName>
        <fullName evidence="2">N-acetylmuramoyl-L-alanine amidase</fullName>
        <ecNumber evidence="2">3.5.1.28</ecNumber>
    </recommendedName>
</protein>
<dbReference type="EC" id="3.5.1.28" evidence="2"/>
<evidence type="ECO:0000256" key="2">
    <source>
        <dbReference type="ARBA" id="ARBA00011901"/>
    </source>
</evidence>
<dbReference type="CDD" id="cd06583">
    <property type="entry name" value="PGRP"/>
    <property type="match status" value="1"/>
</dbReference>
<evidence type="ECO:0000256" key="1">
    <source>
        <dbReference type="ARBA" id="ARBA00001561"/>
    </source>
</evidence>
<keyword evidence="7" id="KW-1185">Reference proteome</keyword>
<accession>A0ABX1W4H5</accession>
<dbReference type="InterPro" id="IPR002502">
    <property type="entry name" value="Amidase_domain"/>
</dbReference>
<keyword evidence="3" id="KW-0378">Hydrolase</keyword>
<reference evidence="6 7" key="1">
    <citation type="submission" date="2020-05" db="EMBL/GenBank/DDBJ databases">
        <authorList>
            <person name="Khan S.A."/>
            <person name="Jeon C.O."/>
            <person name="Chun B.H."/>
        </authorList>
    </citation>
    <scope>NUCLEOTIDE SEQUENCE [LARGE SCALE GENOMIC DNA]</scope>
    <source>
        <strain evidence="6 7">S1162</strain>
    </source>
</reference>
<dbReference type="EMBL" id="JABFCR010000004">
    <property type="protein sequence ID" value="NNU33195.1"/>
    <property type="molecule type" value="Genomic_DNA"/>
</dbReference>
<dbReference type="SUPFAM" id="SSF55846">
    <property type="entry name" value="N-acetylmuramoyl-L-alanine amidase-like"/>
    <property type="match status" value="1"/>
</dbReference>
<feature type="domain" description="N-acetylmuramoyl-L-alanine amidase" evidence="5">
    <location>
        <begin position="8"/>
        <end position="158"/>
    </location>
</feature>
<name>A0ABX1W4H5_9SPHI</name>
<dbReference type="InterPro" id="IPR051206">
    <property type="entry name" value="NAMLAA_amidase_2"/>
</dbReference>
<dbReference type="Pfam" id="PF01510">
    <property type="entry name" value="Amidase_2"/>
    <property type="match status" value="1"/>
</dbReference>
<dbReference type="Proteomes" id="UP000566071">
    <property type="component" value="Unassembled WGS sequence"/>
</dbReference>